<feature type="region of interest" description="Disordered" evidence="1">
    <location>
        <begin position="326"/>
        <end position="368"/>
    </location>
</feature>
<dbReference type="EMBL" id="CP036289">
    <property type="protein sequence ID" value="QDU74670.1"/>
    <property type="molecule type" value="Genomic_DNA"/>
</dbReference>
<dbReference type="AlphaFoldDB" id="A0A518C616"/>
<dbReference type="RefSeq" id="WP_144971608.1">
    <property type="nucleotide sequence ID" value="NZ_CP036289.1"/>
</dbReference>
<gene>
    <name evidence="2" type="ORF">Pan97_16820</name>
</gene>
<sequence length="455" mass="52341">MSDLNEDDFRLMIQVHPSGTRDFVFYTVADGEAPTPQIIHPLNLLGLDLAASLLELYGRQQPEMSVVISLCRLLVPCLEYRGNRRHLIVEEWSESDIRGETLYEHTRIPLSRDLAVNQAGDFRVVTTGVEPPQDSLAKIFWDAHSSLRDLPDVFEDPDMSNLARVLYDDLVQAGTGRQEVLISNIRRRIMNHWSENFGSLDLRVPTRQRRRVFKDVLAATIRLASQFNGNVARALIFRRLDSPRDEQTFTPEEEALLELRYGGSRALRDINIGLLFGCGPLFAELVNDFAFAHVAGVPEADLEARTERLHQYIDLLGRFRRRRRRARAEEQRERRSRRPRRPPTGRRVSPDNQEDEETTNPSEQAIFNEDWDIMGAVLPRLKPRDAERLQAMMDARGDYRRAAEITGVDPTKFHRRWRQTTLQNIKGKIEDIAASEGLGSLLNERHEDGEEETED</sequence>
<evidence type="ECO:0000313" key="3">
    <source>
        <dbReference type="Proteomes" id="UP000318626"/>
    </source>
</evidence>
<name>A0A518C616_9BACT</name>
<feature type="compositionally biased region" description="Basic residues" evidence="1">
    <location>
        <begin position="334"/>
        <end position="344"/>
    </location>
</feature>
<reference evidence="3" key="1">
    <citation type="submission" date="2019-02" db="EMBL/GenBank/DDBJ databases">
        <title>Deep-cultivation of Planctomycetes and their phenomic and genomic characterization uncovers novel biology.</title>
        <authorList>
            <person name="Wiegand S."/>
            <person name="Jogler M."/>
            <person name="Boedeker C."/>
            <person name="Pinto D."/>
            <person name="Vollmers J."/>
            <person name="Rivas-Marin E."/>
            <person name="Kohn T."/>
            <person name="Peeters S.H."/>
            <person name="Heuer A."/>
            <person name="Rast P."/>
            <person name="Oberbeckmann S."/>
            <person name="Bunk B."/>
            <person name="Jeske O."/>
            <person name="Meyerdierks A."/>
            <person name="Storesund J.E."/>
            <person name="Kallscheuer N."/>
            <person name="Luecker S."/>
            <person name="Lage O.M."/>
            <person name="Pohl T."/>
            <person name="Merkel B.J."/>
            <person name="Hornburger P."/>
            <person name="Mueller R.-W."/>
            <person name="Bruemmer F."/>
            <person name="Labrenz M."/>
            <person name="Spormann A.M."/>
            <person name="Op den Camp H."/>
            <person name="Overmann J."/>
            <person name="Amann R."/>
            <person name="Jetten M.S.M."/>
            <person name="Mascher T."/>
            <person name="Medema M.H."/>
            <person name="Devos D.P."/>
            <person name="Kaster A.-K."/>
            <person name="Ovreas L."/>
            <person name="Rohde M."/>
            <person name="Galperin M.Y."/>
            <person name="Jogler C."/>
        </authorList>
    </citation>
    <scope>NUCLEOTIDE SEQUENCE [LARGE SCALE GENOMIC DNA]</scope>
    <source>
        <strain evidence="3">Pan97</strain>
    </source>
</reference>
<keyword evidence="3" id="KW-1185">Reference proteome</keyword>
<dbReference type="Proteomes" id="UP000318626">
    <property type="component" value="Chromosome"/>
</dbReference>
<evidence type="ECO:0000313" key="2">
    <source>
        <dbReference type="EMBL" id="QDU74670.1"/>
    </source>
</evidence>
<proteinExistence type="predicted"/>
<dbReference type="KEGG" id="bvo:Pan97_16820"/>
<protein>
    <submittedName>
        <fullName evidence="2">Uncharacterized protein</fullName>
    </submittedName>
</protein>
<accession>A0A518C616</accession>
<dbReference type="OrthoDB" id="268319at2"/>
<evidence type="ECO:0000256" key="1">
    <source>
        <dbReference type="SAM" id="MobiDB-lite"/>
    </source>
</evidence>
<organism evidence="2 3">
    <name type="scientific">Bremerella volcania</name>
    <dbReference type="NCBI Taxonomy" id="2527984"/>
    <lineage>
        <taxon>Bacteria</taxon>
        <taxon>Pseudomonadati</taxon>
        <taxon>Planctomycetota</taxon>
        <taxon>Planctomycetia</taxon>
        <taxon>Pirellulales</taxon>
        <taxon>Pirellulaceae</taxon>
        <taxon>Bremerella</taxon>
    </lineage>
</organism>